<evidence type="ECO:0000256" key="1">
    <source>
        <dbReference type="SAM" id="Phobius"/>
    </source>
</evidence>
<evidence type="ECO:0008006" key="4">
    <source>
        <dbReference type="Google" id="ProtNLM"/>
    </source>
</evidence>
<dbReference type="EMBL" id="MFGO01000024">
    <property type="protein sequence ID" value="OGF40667.1"/>
    <property type="molecule type" value="Genomic_DNA"/>
</dbReference>
<accession>A0A1F5TP67</accession>
<feature type="transmembrane region" description="Helical" evidence="1">
    <location>
        <begin position="46"/>
        <end position="74"/>
    </location>
</feature>
<keyword evidence="1" id="KW-0472">Membrane</keyword>
<evidence type="ECO:0000313" key="3">
    <source>
        <dbReference type="Proteomes" id="UP000177579"/>
    </source>
</evidence>
<sequence>MNLIIGLIIITLGVLLVAKSEALLSNFGRIDFFEQHLGTSGGSRFGYKLIGVFVIFLGIMILTNMIGGFIEWILSPLLKYSRALGPIE</sequence>
<keyword evidence="1" id="KW-0812">Transmembrane</keyword>
<dbReference type="Proteomes" id="UP000177579">
    <property type="component" value="Unassembled WGS sequence"/>
</dbReference>
<protein>
    <recommendedName>
        <fullName evidence="4">DUF3784 domain-containing protein</fullName>
    </recommendedName>
</protein>
<evidence type="ECO:0000313" key="2">
    <source>
        <dbReference type="EMBL" id="OGF40667.1"/>
    </source>
</evidence>
<gene>
    <name evidence="2" type="ORF">A2531_03340</name>
</gene>
<reference evidence="2 3" key="1">
    <citation type="journal article" date="2016" name="Nat. Commun.">
        <title>Thousands of microbial genomes shed light on interconnected biogeochemical processes in an aquifer system.</title>
        <authorList>
            <person name="Anantharaman K."/>
            <person name="Brown C.T."/>
            <person name="Hug L.A."/>
            <person name="Sharon I."/>
            <person name="Castelle C.J."/>
            <person name="Probst A.J."/>
            <person name="Thomas B.C."/>
            <person name="Singh A."/>
            <person name="Wilkins M.J."/>
            <person name="Karaoz U."/>
            <person name="Brodie E.L."/>
            <person name="Williams K.H."/>
            <person name="Hubbard S.S."/>
            <person name="Banfield J.F."/>
        </authorList>
    </citation>
    <scope>NUCLEOTIDE SEQUENCE [LARGE SCALE GENOMIC DNA]</scope>
</reference>
<proteinExistence type="predicted"/>
<keyword evidence="1" id="KW-1133">Transmembrane helix</keyword>
<dbReference type="AlphaFoldDB" id="A0A1F5TP67"/>
<organism evidence="2 3">
    <name type="scientific">Candidatus Falkowbacteria bacterium RIFOXYD2_FULL_34_120</name>
    <dbReference type="NCBI Taxonomy" id="1798007"/>
    <lineage>
        <taxon>Bacteria</taxon>
        <taxon>Candidatus Falkowiibacteriota</taxon>
    </lineage>
</organism>
<comment type="caution">
    <text evidence="2">The sequence shown here is derived from an EMBL/GenBank/DDBJ whole genome shotgun (WGS) entry which is preliminary data.</text>
</comment>
<name>A0A1F5TP67_9BACT</name>